<dbReference type="Proteomes" id="UP000325289">
    <property type="component" value="Unassembled WGS sequence"/>
</dbReference>
<feature type="signal peptide" evidence="1">
    <location>
        <begin position="1"/>
        <end position="22"/>
    </location>
</feature>
<proteinExistence type="predicted"/>
<dbReference type="RefSeq" id="WP_149757031.1">
    <property type="nucleotide sequence ID" value="NZ_FOMS01000011.1"/>
</dbReference>
<gene>
    <name evidence="2" type="ORF">SAMN04515678_1117</name>
</gene>
<evidence type="ECO:0000256" key="1">
    <source>
        <dbReference type="SAM" id="SignalP"/>
    </source>
</evidence>
<dbReference type="OrthoDB" id="7745874at2"/>
<evidence type="ECO:0000313" key="2">
    <source>
        <dbReference type="EMBL" id="SFE54297.1"/>
    </source>
</evidence>
<protein>
    <recommendedName>
        <fullName evidence="4">DUF4177 domain-containing protein</fullName>
    </recommendedName>
</protein>
<sequence>MIRYLLILALLVPILVPGAARAACYADYKAKRESPLRLHYGVAEIGGECGRAAARQELAPRLAQAGWTLLNVVSVFDESGLEERRDSAGQNFLRY</sequence>
<organism evidence="2 3">
    <name type="scientific">Roseivivax sediminis</name>
    <dbReference type="NCBI Taxonomy" id="936889"/>
    <lineage>
        <taxon>Bacteria</taxon>
        <taxon>Pseudomonadati</taxon>
        <taxon>Pseudomonadota</taxon>
        <taxon>Alphaproteobacteria</taxon>
        <taxon>Rhodobacterales</taxon>
        <taxon>Roseobacteraceae</taxon>
        <taxon>Roseivivax</taxon>
    </lineage>
</organism>
<evidence type="ECO:0000313" key="3">
    <source>
        <dbReference type="Proteomes" id="UP000325289"/>
    </source>
</evidence>
<dbReference type="AlphaFoldDB" id="A0A1I2BEB3"/>
<evidence type="ECO:0008006" key="4">
    <source>
        <dbReference type="Google" id="ProtNLM"/>
    </source>
</evidence>
<accession>A0A1I2BEB3</accession>
<dbReference type="EMBL" id="FOMS01000011">
    <property type="protein sequence ID" value="SFE54297.1"/>
    <property type="molecule type" value="Genomic_DNA"/>
</dbReference>
<keyword evidence="1" id="KW-0732">Signal</keyword>
<feature type="chain" id="PRO_5009302112" description="DUF4177 domain-containing protein" evidence="1">
    <location>
        <begin position="23"/>
        <end position="95"/>
    </location>
</feature>
<keyword evidence="3" id="KW-1185">Reference proteome</keyword>
<reference evidence="2 3" key="1">
    <citation type="submission" date="2016-10" db="EMBL/GenBank/DDBJ databases">
        <authorList>
            <person name="Varghese N."/>
            <person name="Submissions S."/>
        </authorList>
    </citation>
    <scope>NUCLEOTIDE SEQUENCE [LARGE SCALE GENOMIC DNA]</scope>
    <source>
        <strain evidence="3">YIM D21,KCTC 23444,ACCC 10710</strain>
    </source>
</reference>
<name>A0A1I2BEB3_9RHOB</name>